<dbReference type="Pfam" id="PF12112">
    <property type="entry name" value="DUF3579"/>
    <property type="match status" value="1"/>
</dbReference>
<dbReference type="Proteomes" id="UP000078302">
    <property type="component" value="Unassembled WGS sequence"/>
</dbReference>
<organism evidence="1 2">
    <name type="scientific">Acidithiobacillus ferrooxidans</name>
    <name type="common">Thiobacillus ferrooxidans</name>
    <dbReference type="NCBI Taxonomy" id="920"/>
    <lineage>
        <taxon>Bacteria</taxon>
        <taxon>Pseudomonadati</taxon>
        <taxon>Pseudomonadota</taxon>
        <taxon>Acidithiobacillia</taxon>
        <taxon>Acidithiobacillales</taxon>
        <taxon>Acidithiobacillaceae</taxon>
        <taxon>Acidithiobacillus</taxon>
    </lineage>
</organism>
<evidence type="ECO:0000313" key="1">
    <source>
        <dbReference type="EMBL" id="OAP87756.1"/>
    </source>
</evidence>
<reference evidence="1 2" key="1">
    <citation type="submission" date="2016-04" db="EMBL/GenBank/DDBJ databases">
        <title>Acidithiobacillus ferrooxidans genome sequencing and assembly.</title>
        <authorList>
            <person name="Zhou Z."/>
        </authorList>
    </citation>
    <scope>NUCLEOTIDE SEQUENCE [LARGE SCALE GENOMIC DNA]</scope>
    <source>
        <strain evidence="1 2">BY0502</strain>
    </source>
</reference>
<accession>A0A179B7T0</accession>
<name>A0A179B7T0_ACIFR</name>
<dbReference type="InterPro" id="IPR021969">
    <property type="entry name" value="DUF3579"/>
</dbReference>
<sequence length="130" mass="14832">MIGMVNQNLDDHDLSIVSSNILDHIMLNVQRPSIIIVIYGVTDDGSKFRPSSWAEMLIEGVGLTRFGEDHRIRYAEHIKPALINGNTGIIMNYILKYEKPVAFSEILRFAKDNKLLIRNYFDRRSPGSLV</sequence>
<proteinExistence type="predicted"/>
<evidence type="ECO:0008006" key="3">
    <source>
        <dbReference type="Google" id="ProtNLM"/>
    </source>
</evidence>
<dbReference type="Gene3D" id="3.30.70.2340">
    <property type="entry name" value="Uncharacterised protein PF12112 family, DUF3579"/>
    <property type="match status" value="1"/>
</dbReference>
<comment type="caution">
    <text evidence="1">The sequence shown here is derived from an EMBL/GenBank/DDBJ whole genome shotgun (WGS) entry which is preliminary data.</text>
</comment>
<keyword evidence="2" id="KW-1185">Reference proteome</keyword>
<gene>
    <name evidence="1" type="ORF">A4H96_12190</name>
</gene>
<dbReference type="AlphaFoldDB" id="A0A179B7T0"/>
<dbReference type="EMBL" id="LVXZ01000185">
    <property type="protein sequence ID" value="OAP87756.1"/>
    <property type="molecule type" value="Genomic_DNA"/>
</dbReference>
<protein>
    <recommendedName>
        <fullName evidence="3">DUF3579 domain-containing protein</fullName>
    </recommendedName>
</protein>
<evidence type="ECO:0000313" key="2">
    <source>
        <dbReference type="Proteomes" id="UP000078302"/>
    </source>
</evidence>